<keyword evidence="2" id="KW-0611">Plant defense</keyword>
<evidence type="ECO:0000256" key="1">
    <source>
        <dbReference type="ARBA" id="ARBA00022737"/>
    </source>
</evidence>
<dbReference type="InterPro" id="IPR036388">
    <property type="entry name" value="WH-like_DNA-bd_sf"/>
</dbReference>
<dbReference type="GO" id="GO:0006952">
    <property type="term" value="P:defense response"/>
    <property type="evidence" value="ECO:0007669"/>
    <property type="project" value="UniProtKB-KW"/>
</dbReference>
<dbReference type="InterPro" id="IPR042197">
    <property type="entry name" value="Apaf_helical"/>
</dbReference>
<feature type="domain" description="Disease resistance R13L4/SHOC-2-like LRR" evidence="5">
    <location>
        <begin position="435"/>
        <end position="697"/>
    </location>
</feature>
<dbReference type="Pfam" id="PF23598">
    <property type="entry name" value="LRR_14"/>
    <property type="match status" value="1"/>
</dbReference>
<comment type="caution">
    <text evidence="6">The sequence shown here is derived from an EMBL/GenBank/DDBJ whole genome shotgun (WGS) entry which is preliminary data.</text>
</comment>
<dbReference type="Proteomes" id="UP001443914">
    <property type="component" value="Unassembled WGS sequence"/>
</dbReference>
<keyword evidence="1" id="KW-0677">Repeat</keyword>
<dbReference type="InterPro" id="IPR055414">
    <property type="entry name" value="LRR_R13L4/SHOC2-like"/>
</dbReference>
<evidence type="ECO:0000259" key="4">
    <source>
        <dbReference type="Pfam" id="PF23559"/>
    </source>
</evidence>
<evidence type="ECO:0000256" key="2">
    <source>
        <dbReference type="ARBA" id="ARBA00022821"/>
    </source>
</evidence>
<dbReference type="SUPFAM" id="SSF52058">
    <property type="entry name" value="L domain-like"/>
    <property type="match status" value="1"/>
</dbReference>
<dbReference type="PANTHER" id="PTHR36766:SF35">
    <property type="entry name" value="DISEASE RESISTANCE PROTEIN RGA3"/>
    <property type="match status" value="1"/>
</dbReference>
<dbReference type="Gene3D" id="1.10.10.10">
    <property type="entry name" value="Winged helix-like DNA-binding domain superfamily/Winged helix DNA-binding domain"/>
    <property type="match status" value="1"/>
</dbReference>
<proteinExistence type="predicted"/>
<evidence type="ECO:0000313" key="6">
    <source>
        <dbReference type="EMBL" id="KAK9665686.1"/>
    </source>
</evidence>
<sequence>MSQGVQKIIKKLDGIASKHARFGLNLDHKYIRRRREETCSRPDTEIIGRDADLETIVGMLLNPVVQRDVSFTTIVGMGGLGKTALAQLVFKHEKIIKEFPLRLWTCVSDHDHSNLDVKTILAQIIESATGQKYNKFSLVVVVNRLQEVLAQGRFLIVLDDLWSESRDEWRKLVGHLVGCGSGCQVLVTTRSKETAKIVGNGLSYELKGLSFENSWHLFQMMAFEQVSSNCDVDLVKIGQDIVKKCANVPLAIRVIGALLYGQEKSKWVSIQESGLANLRDEKNGILPIIKLSYHNLESPLKSCFSYCSLYPKDFEIKKELLISLWIAQGYVVPLEKGQSIEEASEEYFSILLQRCFFQDVRKDESGEIVSFKLHDLIHDVAFEVAKKEICPASSFTGDVDKVVRHASLIRKQYASYSFTKSHIRTYLHIDKSYINSCAKETLVSILTNYKCLRTLDLSYLGIKTLPASIGKLIHLRYLDISGNPYMEELPNSIKKLYNLQSLNLNFCGRLKALPKDFSKLVNLRVLKLLGCDSLTCMPLGMGKLTDLYNLTKFVVGERNSSLKQHVELGGLKPLTKLRGSIVIDIYFSNCSVCVKDDTMREGGYIRDKEHLDKVRFECNHEGNNEGAADHEEKMLGYLQPHANLKELELVEYRGARLPRWGRNDTLATCLPNLAQLLLYDCSEIQCLPLLQKLYHLERLALVDLKKLEYVECQPATGSHEEDLQFLPCLEQLRLLNLPKLKAWCRRSMERVGGDDRSGSSEEPHQSSILLSQVKILKIEKCPELTSLLHCPKVETLQLHGFNERLQILKNHTSCLNLKEVETDNLAWLHSSLPMESFRSLTDLKLIYDKNVKSLTEFEQVFRACSSSLRSLNIGLCPKCLDQKNCIFGLDI</sequence>
<dbReference type="Pfam" id="PF00931">
    <property type="entry name" value="NB-ARC"/>
    <property type="match status" value="1"/>
</dbReference>
<evidence type="ECO:0000259" key="5">
    <source>
        <dbReference type="Pfam" id="PF23598"/>
    </source>
</evidence>
<reference evidence="6" key="1">
    <citation type="submission" date="2024-03" db="EMBL/GenBank/DDBJ databases">
        <title>WGS assembly of Saponaria officinalis var. Norfolk2.</title>
        <authorList>
            <person name="Jenkins J."/>
            <person name="Shu S."/>
            <person name="Grimwood J."/>
            <person name="Barry K."/>
            <person name="Goodstein D."/>
            <person name="Schmutz J."/>
            <person name="Leebens-Mack J."/>
            <person name="Osbourn A."/>
        </authorList>
    </citation>
    <scope>NUCLEOTIDE SEQUENCE [LARGE SCALE GENOMIC DNA]</scope>
    <source>
        <strain evidence="6">JIC</strain>
    </source>
</reference>
<dbReference type="Gene3D" id="3.80.10.10">
    <property type="entry name" value="Ribonuclease Inhibitor"/>
    <property type="match status" value="2"/>
</dbReference>
<feature type="domain" description="NB-ARC" evidence="3">
    <location>
        <begin position="53"/>
        <end position="225"/>
    </location>
</feature>
<dbReference type="Gene3D" id="3.40.50.300">
    <property type="entry name" value="P-loop containing nucleotide triphosphate hydrolases"/>
    <property type="match status" value="1"/>
</dbReference>
<dbReference type="InterPro" id="IPR058922">
    <property type="entry name" value="WHD_DRP"/>
</dbReference>
<protein>
    <recommendedName>
        <fullName evidence="8">NB-ARC domain-containing protein</fullName>
    </recommendedName>
</protein>
<dbReference type="FunFam" id="1.10.10.10:FF:000322">
    <property type="entry name" value="Probable disease resistance protein At1g63360"/>
    <property type="match status" value="1"/>
</dbReference>
<dbReference type="InterPro" id="IPR032675">
    <property type="entry name" value="LRR_dom_sf"/>
</dbReference>
<dbReference type="Gene3D" id="1.10.8.430">
    <property type="entry name" value="Helical domain of apoptotic protease-activating factors"/>
    <property type="match status" value="1"/>
</dbReference>
<organism evidence="6 7">
    <name type="scientific">Saponaria officinalis</name>
    <name type="common">Common soapwort</name>
    <name type="synonym">Lychnis saponaria</name>
    <dbReference type="NCBI Taxonomy" id="3572"/>
    <lineage>
        <taxon>Eukaryota</taxon>
        <taxon>Viridiplantae</taxon>
        <taxon>Streptophyta</taxon>
        <taxon>Embryophyta</taxon>
        <taxon>Tracheophyta</taxon>
        <taxon>Spermatophyta</taxon>
        <taxon>Magnoliopsida</taxon>
        <taxon>eudicotyledons</taxon>
        <taxon>Gunneridae</taxon>
        <taxon>Pentapetalae</taxon>
        <taxon>Caryophyllales</taxon>
        <taxon>Caryophyllaceae</taxon>
        <taxon>Caryophylleae</taxon>
        <taxon>Saponaria</taxon>
    </lineage>
</organism>
<name>A0AAW1GTE2_SAPOF</name>
<dbReference type="InterPro" id="IPR002182">
    <property type="entry name" value="NB-ARC"/>
</dbReference>
<dbReference type="PRINTS" id="PR00364">
    <property type="entry name" value="DISEASERSIST"/>
</dbReference>
<keyword evidence="7" id="KW-1185">Reference proteome</keyword>
<dbReference type="PANTHER" id="PTHR36766">
    <property type="entry name" value="PLANT BROAD-SPECTRUM MILDEW RESISTANCE PROTEIN RPW8"/>
    <property type="match status" value="1"/>
</dbReference>
<dbReference type="Pfam" id="PF23559">
    <property type="entry name" value="WHD_DRP"/>
    <property type="match status" value="1"/>
</dbReference>
<dbReference type="AlphaFoldDB" id="A0AAW1GTE2"/>
<dbReference type="SUPFAM" id="SSF52540">
    <property type="entry name" value="P-loop containing nucleoside triphosphate hydrolases"/>
    <property type="match status" value="1"/>
</dbReference>
<evidence type="ECO:0000313" key="7">
    <source>
        <dbReference type="Proteomes" id="UP001443914"/>
    </source>
</evidence>
<dbReference type="GO" id="GO:0043531">
    <property type="term" value="F:ADP binding"/>
    <property type="evidence" value="ECO:0007669"/>
    <property type="project" value="InterPro"/>
</dbReference>
<feature type="domain" description="Disease resistance protein winged helix" evidence="4">
    <location>
        <begin position="309"/>
        <end position="381"/>
    </location>
</feature>
<evidence type="ECO:0000259" key="3">
    <source>
        <dbReference type="Pfam" id="PF00931"/>
    </source>
</evidence>
<gene>
    <name evidence="6" type="ORF">RND81_14G128900</name>
</gene>
<dbReference type="InterPro" id="IPR027417">
    <property type="entry name" value="P-loop_NTPase"/>
</dbReference>
<evidence type="ECO:0008006" key="8">
    <source>
        <dbReference type="Google" id="ProtNLM"/>
    </source>
</evidence>
<accession>A0AAW1GTE2</accession>
<dbReference type="EMBL" id="JBDFQZ010000014">
    <property type="protein sequence ID" value="KAK9665686.1"/>
    <property type="molecule type" value="Genomic_DNA"/>
</dbReference>